<dbReference type="OrthoDB" id="9809635at2"/>
<dbReference type="AlphaFoldDB" id="A0A2T6B937"/>
<evidence type="ECO:0000313" key="1">
    <source>
        <dbReference type="EMBL" id="PTX52590.1"/>
    </source>
</evidence>
<name>A0A2T6B937_9RHOB</name>
<comment type="caution">
    <text evidence="1">The sequence shown here is derived from an EMBL/GenBank/DDBJ whole genome shotgun (WGS) entry which is preliminary data.</text>
</comment>
<gene>
    <name evidence="1" type="ORF">C8N34_102370</name>
</gene>
<reference evidence="1 2" key="1">
    <citation type="submission" date="2018-04" db="EMBL/GenBank/DDBJ databases">
        <title>Genomic Encyclopedia of Archaeal and Bacterial Type Strains, Phase II (KMG-II): from individual species to whole genera.</title>
        <authorList>
            <person name="Goeker M."/>
        </authorList>
    </citation>
    <scope>NUCLEOTIDE SEQUENCE [LARGE SCALE GENOMIC DNA]</scope>
    <source>
        <strain evidence="1 2">DSM 21823</strain>
    </source>
</reference>
<accession>A0A2T6B937</accession>
<protein>
    <submittedName>
        <fullName evidence="1">Uncharacterized protein</fullName>
    </submittedName>
</protein>
<organism evidence="1 2">
    <name type="scientific">Gemmobacter caeni</name>
    <dbReference type="NCBI Taxonomy" id="589035"/>
    <lineage>
        <taxon>Bacteria</taxon>
        <taxon>Pseudomonadati</taxon>
        <taxon>Pseudomonadota</taxon>
        <taxon>Alphaproteobacteria</taxon>
        <taxon>Rhodobacterales</taxon>
        <taxon>Paracoccaceae</taxon>
        <taxon>Gemmobacter</taxon>
    </lineage>
</organism>
<dbReference type="RefSeq" id="WP_108128005.1">
    <property type="nucleotide sequence ID" value="NZ_QBKP01000002.1"/>
</dbReference>
<proteinExistence type="predicted"/>
<keyword evidence="2" id="KW-1185">Reference proteome</keyword>
<evidence type="ECO:0000313" key="2">
    <source>
        <dbReference type="Proteomes" id="UP000244224"/>
    </source>
</evidence>
<dbReference type="EMBL" id="QBKP01000002">
    <property type="protein sequence ID" value="PTX52590.1"/>
    <property type="molecule type" value="Genomic_DNA"/>
</dbReference>
<dbReference type="Proteomes" id="UP000244224">
    <property type="component" value="Unassembled WGS sequence"/>
</dbReference>
<sequence length="181" mass="20706">MTDPRNTAITYRYRDGSNYKISRTVIFSGPITLGDRDRLIGAMLPPEDEELWGVIIPGQIRLQDLQNQFYKDEIRVLEGLLAPQQGPVLAPLAEADRVRFETLLSEMRATKPMWRPDEDHVYHDVTDIVLTEHAPTDPRTIESFIAEVERVSWDEDWLPSFHAEMVGNYEASLRAPDDPSA</sequence>